<sequence>MEDAGELVSVFGSKKGDNDVMQPVEKIVFIMDPLKGAGAAKKRKISKVRPITFGANMDVAKVRSLRPPFQVAWRVRLTNHRVVSPVRPVLLHTQEVQLTPGVHRLF</sequence>
<protein>
    <submittedName>
        <fullName evidence="1">Uncharacterized protein</fullName>
    </submittedName>
</protein>
<reference evidence="1 2" key="1">
    <citation type="submission" date="2016-02" db="EMBL/GenBank/DDBJ databases">
        <title>Genome analysis of coral dinoflagellate symbionts highlights evolutionary adaptations to a symbiotic lifestyle.</title>
        <authorList>
            <person name="Aranda M."/>
            <person name="Li Y."/>
            <person name="Liew Y.J."/>
            <person name="Baumgarten S."/>
            <person name="Simakov O."/>
            <person name="Wilson M."/>
            <person name="Piel J."/>
            <person name="Ashoor H."/>
            <person name="Bougouffa S."/>
            <person name="Bajic V.B."/>
            <person name="Ryu T."/>
            <person name="Ravasi T."/>
            <person name="Bayer T."/>
            <person name="Micklem G."/>
            <person name="Kim H."/>
            <person name="Bhak J."/>
            <person name="Lajeunesse T.C."/>
            <person name="Voolstra C.R."/>
        </authorList>
    </citation>
    <scope>NUCLEOTIDE SEQUENCE [LARGE SCALE GENOMIC DNA]</scope>
    <source>
        <strain evidence="1 2">CCMP2467</strain>
    </source>
</reference>
<dbReference type="OrthoDB" id="409997at2759"/>
<gene>
    <name evidence="1" type="ORF">AK812_SmicGene43471</name>
</gene>
<proteinExistence type="predicted"/>
<dbReference type="EMBL" id="LSRX01001982">
    <property type="protein sequence ID" value="OLP76578.1"/>
    <property type="molecule type" value="Genomic_DNA"/>
</dbReference>
<accession>A0A1Q9C0Y5</accession>
<evidence type="ECO:0000313" key="2">
    <source>
        <dbReference type="Proteomes" id="UP000186817"/>
    </source>
</evidence>
<dbReference type="AlphaFoldDB" id="A0A1Q9C0Y5"/>
<organism evidence="1 2">
    <name type="scientific">Symbiodinium microadriaticum</name>
    <name type="common">Dinoflagellate</name>
    <name type="synonym">Zooxanthella microadriatica</name>
    <dbReference type="NCBI Taxonomy" id="2951"/>
    <lineage>
        <taxon>Eukaryota</taxon>
        <taxon>Sar</taxon>
        <taxon>Alveolata</taxon>
        <taxon>Dinophyceae</taxon>
        <taxon>Suessiales</taxon>
        <taxon>Symbiodiniaceae</taxon>
        <taxon>Symbiodinium</taxon>
    </lineage>
</organism>
<name>A0A1Q9C0Y5_SYMMI</name>
<dbReference type="Proteomes" id="UP000186817">
    <property type="component" value="Unassembled WGS sequence"/>
</dbReference>
<keyword evidence="2" id="KW-1185">Reference proteome</keyword>
<comment type="caution">
    <text evidence="1">The sequence shown here is derived from an EMBL/GenBank/DDBJ whole genome shotgun (WGS) entry which is preliminary data.</text>
</comment>
<evidence type="ECO:0000313" key="1">
    <source>
        <dbReference type="EMBL" id="OLP76578.1"/>
    </source>
</evidence>